<accession>A0A7L5A2E7</accession>
<organism evidence="1 2">
    <name type="scientific">Hymenobacter busanensis</name>
    <dbReference type="NCBI Taxonomy" id="2607656"/>
    <lineage>
        <taxon>Bacteria</taxon>
        <taxon>Pseudomonadati</taxon>
        <taxon>Bacteroidota</taxon>
        <taxon>Cytophagia</taxon>
        <taxon>Cytophagales</taxon>
        <taxon>Hymenobacteraceae</taxon>
        <taxon>Hymenobacter</taxon>
    </lineage>
</organism>
<dbReference type="AlphaFoldDB" id="A0A7L5A2E7"/>
<reference evidence="1 2" key="1">
    <citation type="submission" date="2019-09" db="EMBL/GenBank/DDBJ databases">
        <title>Genome sequence of Hymenobacter sp. M3.</title>
        <authorList>
            <person name="Srinivasan S."/>
        </authorList>
    </citation>
    <scope>NUCLEOTIDE SEQUENCE [LARGE SCALE GENOMIC DNA]</scope>
    <source>
        <strain evidence="1 2">M3</strain>
    </source>
</reference>
<dbReference type="EMBL" id="VTWU01000002">
    <property type="protein sequence ID" value="KAA9338290.1"/>
    <property type="molecule type" value="Genomic_DNA"/>
</dbReference>
<evidence type="ECO:0000313" key="2">
    <source>
        <dbReference type="Proteomes" id="UP000326380"/>
    </source>
</evidence>
<name>A0A7L5A2E7_9BACT</name>
<protein>
    <submittedName>
        <fullName evidence="1">Uncharacterized protein</fullName>
    </submittedName>
</protein>
<gene>
    <name evidence="1" type="ORF">F0P96_05480</name>
</gene>
<sequence length="503" mass="55682">MQPVPASVPLPAAQLRWLLPALAAVALLRLWRLPEASLADFDSVRNWQIVQQVAHLDFGQIFRHGSPAFYLLYAPVAWFSTDYRVFLVLNALVAVAALGLLTDWIARAARLPGPEIALLVMLTGSSVFLTASGRDFIMSSWSLLALTGLLRAHWQRLHHPSRATLLRTAAWLAFGLSINYKFLLTLPILAVLEVQQHDGLLTRSGNWWRVLLVLAAPFVVLSVVAWAVSGVPVYRWPAVYVSILFPGANAAGRGGIAQATRDLDLSYYFRFLAAFETPLLLPALAAGLVWFGGGVRQRPLPIATYLLVWAVCILAGMSLLYKAPRGLLFGFVPMYGLVVLVLRQWLARPITVVALLAAIGYNVWQLQREVYAYLPTRYPQVAAWLHQHGIQRVATTVGIGLVPAAQRYGIAVTPATTGAQLRALRRQGYHYLLLDDYHRVTNVRAFDSLRAVPPVAAWPEPPLTAPLLYLEHSEFTGLGYRATLARQQQAAHDSVQLRLIPLR</sequence>
<dbReference type="RefSeq" id="WP_151077814.1">
    <property type="nucleotide sequence ID" value="NZ_CP047647.1"/>
</dbReference>
<comment type="caution">
    <text evidence="1">The sequence shown here is derived from an EMBL/GenBank/DDBJ whole genome shotgun (WGS) entry which is preliminary data.</text>
</comment>
<keyword evidence="2" id="KW-1185">Reference proteome</keyword>
<proteinExistence type="predicted"/>
<dbReference type="Proteomes" id="UP000326380">
    <property type="component" value="Unassembled WGS sequence"/>
</dbReference>
<evidence type="ECO:0000313" key="1">
    <source>
        <dbReference type="EMBL" id="KAA9338290.1"/>
    </source>
</evidence>